<protein>
    <submittedName>
        <fullName evidence="3">Putative secreted protein</fullName>
    </submittedName>
</protein>
<proteinExistence type="predicted"/>
<organism evidence="3">
    <name type="scientific">Anopheles darlingi</name>
    <name type="common">Mosquito</name>
    <dbReference type="NCBI Taxonomy" id="43151"/>
    <lineage>
        <taxon>Eukaryota</taxon>
        <taxon>Metazoa</taxon>
        <taxon>Ecdysozoa</taxon>
        <taxon>Arthropoda</taxon>
        <taxon>Hexapoda</taxon>
        <taxon>Insecta</taxon>
        <taxon>Pterygota</taxon>
        <taxon>Neoptera</taxon>
        <taxon>Endopterygota</taxon>
        <taxon>Diptera</taxon>
        <taxon>Nematocera</taxon>
        <taxon>Culicoidea</taxon>
        <taxon>Culicidae</taxon>
        <taxon>Anophelinae</taxon>
        <taxon>Anopheles</taxon>
    </lineage>
</organism>
<evidence type="ECO:0000256" key="2">
    <source>
        <dbReference type="SAM" id="SignalP"/>
    </source>
</evidence>
<feature type="region of interest" description="Disordered" evidence="1">
    <location>
        <begin position="60"/>
        <end position="94"/>
    </location>
</feature>
<feature type="chain" id="PRO_5014934729" evidence="2">
    <location>
        <begin position="21"/>
        <end position="94"/>
    </location>
</feature>
<feature type="compositionally biased region" description="Polar residues" evidence="1">
    <location>
        <begin position="60"/>
        <end position="69"/>
    </location>
</feature>
<name>A0A2M4D9W2_ANODA</name>
<dbReference type="EMBL" id="GGFL01010178">
    <property type="protein sequence ID" value="MBW74356.1"/>
    <property type="molecule type" value="Transcribed_RNA"/>
</dbReference>
<feature type="signal peptide" evidence="2">
    <location>
        <begin position="1"/>
        <end position="20"/>
    </location>
</feature>
<dbReference type="AlphaFoldDB" id="A0A2M4D9W2"/>
<reference evidence="3" key="1">
    <citation type="submission" date="2018-01" db="EMBL/GenBank/DDBJ databases">
        <title>An insight into the sialome of Amazonian anophelines.</title>
        <authorList>
            <person name="Ribeiro J.M."/>
            <person name="Scarpassa V."/>
            <person name="Calvo E."/>
        </authorList>
    </citation>
    <scope>NUCLEOTIDE SEQUENCE</scope>
</reference>
<accession>A0A2M4D9W2</accession>
<sequence>MLSRTHLFWLSLLDTRPLEGLPQPCNDWLCEASLLCDESLPSSLRPPEHSDVETRTMTISTQRGCSNKEATGLQAARFSSPGRPIRSTLSPTAD</sequence>
<evidence type="ECO:0000256" key="1">
    <source>
        <dbReference type="SAM" id="MobiDB-lite"/>
    </source>
</evidence>
<evidence type="ECO:0000313" key="3">
    <source>
        <dbReference type="EMBL" id="MBW74356.1"/>
    </source>
</evidence>
<keyword evidence="2" id="KW-0732">Signal</keyword>